<proteinExistence type="predicted"/>
<name>A0A6M3IQG6_9ZZZZ</name>
<dbReference type="AlphaFoldDB" id="A0A6M3IQG6"/>
<sequence>MERVKENMKCENCKYFVGRGRIGGDCQYNPPTPSVLFSGISYLKVRRDHEGCPYFEAAMVTENTPGLFGVYGTHVELRSIPQVEGKGE</sequence>
<accession>A0A6M3IQG6</accession>
<evidence type="ECO:0000313" key="2">
    <source>
        <dbReference type="EMBL" id="QJA73522.1"/>
    </source>
</evidence>
<evidence type="ECO:0000313" key="1">
    <source>
        <dbReference type="EMBL" id="QJA59859.1"/>
    </source>
</evidence>
<reference evidence="1" key="1">
    <citation type="submission" date="2020-03" db="EMBL/GenBank/DDBJ databases">
        <title>The deep terrestrial virosphere.</title>
        <authorList>
            <person name="Holmfeldt K."/>
            <person name="Nilsson E."/>
            <person name="Simone D."/>
            <person name="Lopez-Fernandez M."/>
            <person name="Wu X."/>
            <person name="de Brujin I."/>
            <person name="Lundin D."/>
            <person name="Andersson A."/>
            <person name="Bertilsson S."/>
            <person name="Dopson M."/>
        </authorList>
    </citation>
    <scope>NUCLEOTIDE SEQUENCE</scope>
    <source>
        <strain evidence="2">MM415A02328</strain>
        <strain evidence="1">MM415B01222</strain>
    </source>
</reference>
<protein>
    <submittedName>
        <fullName evidence="1">Uncharacterized protein</fullName>
    </submittedName>
</protein>
<gene>
    <name evidence="2" type="ORF">MM415A02328_0009</name>
    <name evidence="1" type="ORF">MM415B01222_0005</name>
</gene>
<dbReference type="EMBL" id="MT142033">
    <property type="protein sequence ID" value="QJA73522.1"/>
    <property type="molecule type" value="Genomic_DNA"/>
</dbReference>
<organism evidence="1">
    <name type="scientific">viral metagenome</name>
    <dbReference type="NCBI Taxonomy" id="1070528"/>
    <lineage>
        <taxon>unclassified sequences</taxon>
        <taxon>metagenomes</taxon>
        <taxon>organismal metagenomes</taxon>
    </lineage>
</organism>
<dbReference type="EMBL" id="MT141387">
    <property type="protein sequence ID" value="QJA59859.1"/>
    <property type="molecule type" value="Genomic_DNA"/>
</dbReference>